<evidence type="ECO:0000313" key="2">
    <source>
        <dbReference type="EMBL" id="KAJ1530755.1"/>
    </source>
</evidence>
<protein>
    <submittedName>
        <fullName evidence="2">Uncharacterized protein</fullName>
    </submittedName>
</protein>
<feature type="compositionally biased region" description="Basic and acidic residues" evidence="1">
    <location>
        <begin position="409"/>
        <end position="424"/>
    </location>
</feature>
<feature type="compositionally biased region" description="Basic residues" evidence="1">
    <location>
        <begin position="357"/>
        <end position="377"/>
    </location>
</feature>
<dbReference type="Proteomes" id="UP001075354">
    <property type="component" value="Chromosome 2"/>
</dbReference>
<feature type="region of interest" description="Disordered" evidence="1">
    <location>
        <begin position="289"/>
        <end position="439"/>
    </location>
</feature>
<name>A0AAV7XX42_9NEOP</name>
<feature type="compositionally biased region" description="Low complexity" evidence="1">
    <location>
        <begin position="221"/>
        <end position="230"/>
    </location>
</feature>
<organism evidence="2 3">
    <name type="scientific">Megalurothrips usitatus</name>
    <name type="common">bean blossom thrips</name>
    <dbReference type="NCBI Taxonomy" id="439358"/>
    <lineage>
        <taxon>Eukaryota</taxon>
        <taxon>Metazoa</taxon>
        <taxon>Ecdysozoa</taxon>
        <taxon>Arthropoda</taxon>
        <taxon>Hexapoda</taxon>
        <taxon>Insecta</taxon>
        <taxon>Pterygota</taxon>
        <taxon>Neoptera</taxon>
        <taxon>Paraneoptera</taxon>
        <taxon>Thysanoptera</taxon>
        <taxon>Terebrantia</taxon>
        <taxon>Thripoidea</taxon>
        <taxon>Thripidae</taxon>
        <taxon>Megalurothrips</taxon>
    </lineage>
</organism>
<keyword evidence="3" id="KW-1185">Reference proteome</keyword>
<feature type="region of interest" description="Disordered" evidence="1">
    <location>
        <begin position="1"/>
        <end position="40"/>
    </location>
</feature>
<feature type="compositionally biased region" description="Low complexity" evidence="1">
    <location>
        <begin position="141"/>
        <end position="165"/>
    </location>
</feature>
<proteinExistence type="predicted"/>
<feature type="compositionally biased region" description="Low complexity" evidence="1">
    <location>
        <begin position="336"/>
        <end position="348"/>
    </location>
</feature>
<feature type="compositionally biased region" description="Basic residues" evidence="1">
    <location>
        <begin position="120"/>
        <end position="130"/>
    </location>
</feature>
<feature type="region of interest" description="Disordered" evidence="1">
    <location>
        <begin position="108"/>
        <end position="168"/>
    </location>
</feature>
<sequence length="439" mass="46816">MPHHDRQQGAERAGDPEAAHVSVRGLRGGHPRPVHPAGGAGPRVARLLPAVLRVPGLPGRDVHVLRARRQDLLQERLRETVWHQVRQVRALVQQERLRDARQDQDLPHRVLPVHGVRAAAHPRRRVRAAGRRPVLQGGPRAPGHQAAPGEQQQQQQHDQQQQLHAQPPPQRGLQLRFLRVGLAQDDAGPGPGVGRRPRLREGVGRRQADAGADRAQREAAAHAADLLLGQPPAGRPHEGAAGGDDAAVAQGHPGLVPEQAVQGQEARHRPQAAAAAGEVLGAAGRPQAGLRLHAGHPHGGQLPGAARVAARHEPHRGPVLPAALEGPLRLRPPHRPGAARPLHAALPAPRQPDARLRRPRRPPCPRAPARPRPRAARRGGAPARAAPPGPPPPPRARAARAAVGGHGAPRLDRLVRHLPGERRLARPPRGAQSITGCRG</sequence>
<feature type="compositionally biased region" description="Basic and acidic residues" evidence="1">
    <location>
        <begin position="199"/>
        <end position="220"/>
    </location>
</feature>
<comment type="caution">
    <text evidence="2">The sequence shown here is derived from an EMBL/GenBank/DDBJ whole genome shotgun (WGS) entry which is preliminary data.</text>
</comment>
<evidence type="ECO:0000256" key="1">
    <source>
        <dbReference type="SAM" id="MobiDB-lite"/>
    </source>
</evidence>
<feature type="compositionally biased region" description="Basic and acidic residues" evidence="1">
    <location>
        <begin position="1"/>
        <end position="18"/>
    </location>
</feature>
<accession>A0AAV7XX42</accession>
<dbReference type="AlphaFoldDB" id="A0AAV7XX42"/>
<evidence type="ECO:0000313" key="3">
    <source>
        <dbReference type="Proteomes" id="UP001075354"/>
    </source>
</evidence>
<gene>
    <name evidence="2" type="ORF">ONE63_005609</name>
</gene>
<reference evidence="2" key="1">
    <citation type="submission" date="2022-12" db="EMBL/GenBank/DDBJ databases">
        <title>Chromosome-level genome assembly of the bean flower thrips Megalurothrips usitatus.</title>
        <authorList>
            <person name="Ma L."/>
            <person name="Liu Q."/>
            <person name="Li H."/>
            <person name="Cai W."/>
        </authorList>
    </citation>
    <scope>NUCLEOTIDE SEQUENCE</scope>
    <source>
        <strain evidence="2">Cailab_2022a</strain>
    </source>
</reference>
<dbReference type="EMBL" id="JAPTSV010000002">
    <property type="protein sequence ID" value="KAJ1530755.1"/>
    <property type="molecule type" value="Genomic_DNA"/>
</dbReference>
<feature type="region of interest" description="Disordered" evidence="1">
    <location>
        <begin position="183"/>
        <end position="251"/>
    </location>
</feature>
<feature type="compositionally biased region" description="Pro residues" evidence="1">
    <location>
        <begin position="385"/>
        <end position="395"/>
    </location>
</feature>